<evidence type="ECO:0000256" key="2">
    <source>
        <dbReference type="ARBA" id="ARBA00022884"/>
    </source>
</evidence>
<protein>
    <recommendedName>
        <fullName evidence="6">KH domain-containing protein</fullName>
    </recommendedName>
</protein>
<dbReference type="InterPro" id="IPR020627">
    <property type="entry name" value="KhpA"/>
</dbReference>
<dbReference type="GO" id="GO:0003723">
    <property type="term" value="F:RNA binding"/>
    <property type="evidence" value="ECO:0007669"/>
    <property type="project" value="UniProtKB-KW"/>
</dbReference>
<comment type="caution">
    <text evidence="4">The sequence shown here is derived from an EMBL/GenBank/DDBJ whole genome shotgun (WGS) entry which is preliminary data.</text>
</comment>
<dbReference type="Proteomes" id="UP000238937">
    <property type="component" value="Unassembled WGS sequence"/>
</dbReference>
<gene>
    <name evidence="4" type="ORF">C7B77_03650</name>
</gene>
<dbReference type="AlphaFoldDB" id="A0A2T1GLJ7"/>
<keyword evidence="1" id="KW-0963">Cytoplasm</keyword>
<dbReference type="OrthoDB" id="511849at2"/>
<feature type="compositionally biased region" description="Basic and acidic residues" evidence="3">
    <location>
        <begin position="120"/>
        <end position="130"/>
    </location>
</feature>
<reference evidence="4 5" key="1">
    <citation type="submission" date="2018-03" db="EMBL/GenBank/DDBJ databases">
        <title>The ancient ancestry and fast evolution of plastids.</title>
        <authorList>
            <person name="Moore K.R."/>
            <person name="Magnabosco C."/>
            <person name="Momper L."/>
            <person name="Gold D.A."/>
            <person name="Bosak T."/>
            <person name="Fournier G.P."/>
        </authorList>
    </citation>
    <scope>NUCLEOTIDE SEQUENCE [LARGE SCALE GENOMIC DNA]</scope>
    <source>
        <strain evidence="4 5">CCALA 037</strain>
    </source>
</reference>
<evidence type="ECO:0000313" key="4">
    <source>
        <dbReference type="EMBL" id="PSB58749.1"/>
    </source>
</evidence>
<proteinExistence type="predicted"/>
<evidence type="ECO:0000256" key="3">
    <source>
        <dbReference type="SAM" id="MobiDB-lite"/>
    </source>
</evidence>
<accession>A0A2T1GLJ7</accession>
<feature type="region of interest" description="Disordered" evidence="3">
    <location>
        <begin position="73"/>
        <end position="143"/>
    </location>
</feature>
<evidence type="ECO:0008006" key="6">
    <source>
        <dbReference type="Google" id="ProtNLM"/>
    </source>
</evidence>
<dbReference type="EMBL" id="PVWO01000025">
    <property type="protein sequence ID" value="PSB58749.1"/>
    <property type="molecule type" value="Genomic_DNA"/>
</dbReference>
<dbReference type="PANTHER" id="PTHR34654:SF1">
    <property type="entry name" value="RNA-BINDING PROTEIN KHPA"/>
    <property type="match status" value="1"/>
</dbReference>
<evidence type="ECO:0000313" key="5">
    <source>
        <dbReference type="Proteomes" id="UP000238937"/>
    </source>
</evidence>
<keyword evidence="5" id="KW-1185">Reference proteome</keyword>
<keyword evidence="2" id="KW-0694">RNA-binding</keyword>
<organism evidence="4 5">
    <name type="scientific">Chamaesiphon polymorphus CCALA 037</name>
    <dbReference type="NCBI Taxonomy" id="2107692"/>
    <lineage>
        <taxon>Bacteria</taxon>
        <taxon>Bacillati</taxon>
        <taxon>Cyanobacteriota</taxon>
        <taxon>Cyanophyceae</taxon>
        <taxon>Gomontiellales</taxon>
        <taxon>Chamaesiphonaceae</taxon>
        <taxon>Chamaesiphon</taxon>
    </lineage>
</organism>
<name>A0A2T1GLJ7_9CYAN</name>
<evidence type="ECO:0000256" key="1">
    <source>
        <dbReference type="ARBA" id="ARBA00022490"/>
    </source>
</evidence>
<dbReference type="PANTHER" id="PTHR34654">
    <property type="entry name" value="UPF0109 PROTEIN SCO5592"/>
    <property type="match status" value="1"/>
</dbReference>
<dbReference type="Pfam" id="PF13083">
    <property type="entry name" value="KH_KhpA-B"/>
    <property type="match status" value="1"/>
</dbReference>
<sequence>MVKFLFQPFLSATDTMAIDCEYTLDRSRVWIRVAVGTADQGIAFGRGGRNIQAVRTVLQAAAVAVGQSIHLDVYGSNSSSRHRDSDDGQDSQRGGSNGDLVTSGERRPPASRPVRNAPNRRTEGQERRSNGDSPSVPPPRPRR</sequence>